<comment type="subcellular location">
    <subcellularLocation>
        <location evidence="3">Cytoplasm</location>
    </subcellularLocation>
</comment>
<feature type="binding site" evidence="3">
    <location>
        <position position="53"/>
    </location>
    <ligand>
        <name>substrate</name>
    </ligand>
</feature>
<comment type="domain">
    <text evidence="3">2 residues (Tyr-53 and Arg-56) present in a large hydrophobic pocket are probably involved in substrate specificity. They are important for desuccinylation activity, but dispensable for deacetylation activity.</text>
</comment>
<feature type="binding site" evidence="3">
    <location>
        <begin position="86"/>
        <end position="89"/>
    </location>
    <ligand>
        <name>NAD(+)</name>
        <dbReference type="ChEBI" id="CHEBI:57540"/>
    </ligand>
</feature>
<feature type="active site" description="Proton acceptor" evidence="3">
    <location>
        <position position="104"/>
    </location>
</feature>
<comment type="catalytic activity">
    <reaction evidence="3">
        <text>N(6)-succinyl-L-lysyl-[protein] + NAD(+) + H2O = 2''-O-succinyl-ADP-D-ribose + nicotinamide + L-lysyl-[protein]</text>
        <dbReference type="Rhea" id="RHEA:47668"/>
        <dbReference type="Rhea" id="RHEA-COMP:9752"/>
        <dbReference type="Rhea" id="RHEA-COMP:11877"/>
        <dbReference type="ChEBI" id="CHEBI:15377"/>
        <dbReference type="ChEBI" id="CHEBI:17154"/>
        <dbReference type="ChEBI" id="CHEBI:29969"/>
        <dbReference type="ChEBI" id="CHEBI:57540"/>
        <dbReference type="ChEBI" id="CHEBI:87830"/>
        <dbReference type="ChEBI" id="CHEBI:87832"/>
    </reaction>
</comment>
<comment type="similarity">
    <text evidence="3">Belongs to the sirtuin family. Class III subfamily.</text>
</comment>
<dbReference type="InterPro" id="IPR050134">
    <property type="entry name" value="NAD-dep_sirtuin_deacylases"/>
</dbReference>
<dbReference type="GO" id="GO:0036055">
    <property type="term" value="F:protein-succinyllysine desuccinylase activity"/>
    <property type="evidence" value="ECO:0007669"/>
    <property type="project" value="UniProtKB-UniRule"/>
</dbReference>
<dbReference type="InterPro" id="IPR026590">
    <property type="entry name" value="Ssirtuin_cat_dom"/>
</dbReference>
<evidence type="ECO:0000256" key="3">
    <source>
        <dbReference type="HAMAP-Rule" id="MF_01121"/>
    </source>
</evidence>
<evidence type="ECO:0000256" key="1">
    <source>
        <dbReference type="ARBA" id="ARBA00022679"/>
    </source>
</evidence>
<dbReference type="InterPro" id="IPR003000">
    <property type="entry name" value="Sirtuin"/>
</dbReference>
<dbReference type="Gene3D" id="3.40.50.1220">
    <property type="entry name" value="TPP-binding domain"/>
    <property type="match status" value="1"/>
</dbReference>
<feature type="binding site" evidence="3">
    <location>
        <begin position="9"/>
        <end position="28"/>
    </location>
    <ligand>
        <name>NAD(+)</name>
        <dbReference type="ChEBI" id="CHEBI:57540"/>
    </ligand>
</feature>
<dbReference type="Pfam" id="PF02146">
    <property type="entry name" value="SIR2"/>
    <property type="match status" value="1"/>
</dbReference>
<protein>
    <recommendedName>
        <fullName evidence="3">NAD-dependent protein deacylase</fullName>
        <ecNumber evidence="3">2.3.1.286</ecNumber>
    </recommendedName>
    <alternativeName>
        <fullName evidence="3">Regulatory protein SIR2 homolog</fullName>
    </alternativeName>
</protein>
<keyword evidence="1" id="KW-0808">Transferase</keyword>
<dbReference type="Gene3D" id="3.30.1600.10">
    <property type="entry name" value="SIR2/SIRT2 'Small Domain"/>
    <property type="match status" value="1"/>
</dbReference>
<sequence length="231" mass="25677">MQNIVILTGAGISAESGLKTFRDMDGLWENYAIEEVATPEGWAKNPQLVLDFYNQRRKQLMEAEPNAGHRGLVELEKHFGVFIITQNVDNLHERAGSGNVLHLHGELMKVRSTVDDSLVYTVQDWEVKWGDCCEKGSQLRPHIVWFGEAVPAMDQAIAIASMADVFVVIGTSLNVYPAAGLLHYAPREAPIYLIDPGQPAFSPSPRITHIKEPASKGVRLLLQRLVPDELQ</sequence>
<feature type="binding site" evidence="3">
    <location>
        <begin position="170"/>
        <end position="172"/>
    </location>
    <ligand>
        <name>NAD(+)</name>
        <dbReference type="ChEBI" id="CHEBI:57540"/>
    </ligand>
</feature>
<dbReference type="GO" id="GO:0005737">
    <property type="term" value="C:cytoplasm"/>
    <property type="evidence" value="ECO:0007669"/>
    <property type="project" value="UniProtKB-SubCell"/>
</dbReference>
<comment type="caution">
    <text evidence="3 4">Lacks conserved residue(s) required for the propagation of feature annotation.</text>
</comment>
<dbReference type="GO" id="GO:0036054">
    <property type="term" value="F:protein-malonyllysine demalonylase activity"/>
    <property type="evidence" value="ECO:0007669"/>
    <property type="project" value="InterPro"/>
</dbReference>
<dbReference type="RefSeq" id="WP_111445496.1">
    <property type="nucleotide sequence ID" value="NZ_QKZK01000012.1"/>
</dbReference>
<dbReference type="EC" id="2.3.1.286" evidence="3"/>
<dbReference type="InterPro" id="IPR029035">
    <property type="entry name" value="DHS-like_NAD/FAD-binding_dom"/>
</dbReference>
<feature type="domain" description="Deacetylase sirtuin-type" evidence="5">
    <location>
        <begin position="1"/>
        <end position="231"/>
    </location>
</feature>
<feature type="binding site" evidence="3">
    <location>
        <position position="214"/>
    </location>
    <ligand>
        <name>NAD(+)</name>
        <dbReference type="ChEBI" id="CHEBI:57540"/>
    </ligand>
</feature>
<evidence type="ECO:0000256" key="2">
    <source>
        <dbReference type="ARBA" id="ARBA00023027"/>
    </source>
</evidence>
<evidence type="ECO:0000259" key="5">
    <source>
        <dbReference type="PROSITE" id="PS50305"/>
    </source>
</evidence>
<keyword evidence="3" id="KW-0963">Cytoplasm</keyword>
<dbReference type="GO" id="GO:0070403">
    <property type="term" value="F:NAD+ binding"/>
    <property type="evidence" value="ECO:0007669"/>
    <property type="project" value="UniProtKB-UniRule"/>
</dbReference>
<accession>A0A2W7N9H5</accession>
<feature type="binding site" evidence="3">
    <location>
        <position position="56"/>
    </location>
    <ligand>
        <name>substrate</name>
    </ligand>
</feature>
<dbReference type="PANTHER" id="PTHR11085">
    <property type="entry name" value="NAD-DEPENDENT PROTEIN DEACYLASE SIRTUIN-5, MITOCHONDRIAL-RELATED"/>
    <property type="match status" value="1"/>
</dbReference>
<comment type="caution">
    <text evidence="6">The sequence shown here is derived from an EMBL/GenBank/DDBJ whole genome shotgun (WGS) entry which is preliminary data.</text>
</comment>
<dbReference type="PROSITE" id="PS50305">
    <property type="entry name" value="SIRTUIN"/>
    <property type="match status" value="1"/>
</dbReference>
<dbReference type="PANTHER" id="PTHR11085:SF4">
    <property type="entry name" value="NAD-DEPENDENT PROTEIN DEACYLASE"/>
    <property type="match status" value="1"/>
</dbReference>
<evidence type="ECO:0000313" key="7">
    <source>
        <dbReference type="Proteomes" id="UP000249239"/>
    </source>
</evidence>
<dbReference type="HAMAP" id="MF_01121">
    <property type="entry name" value="Sirtuin_ClassIII"/>
    <property type="match status" value="1"/>
</dbReference>
<dbReference type="InterPro" id="IPR026591">
    <property type="entry name" value="Sirtuin_cat_small_dom_sf"/>
</dbReference>
<dbReference type="CDD" id="cd01412">
    <property type="entry name" value="SIRT5_Af1_CobB"/>
    <property type="match status" value="1"/>
</dbReference>
<comment type="catalytic activity">
    <reaction evidence="3">
        <text>N(6)-acetyl-L-lysyl-[protein] + NAD(+) + H2O = 2''-O-acetyl-ADP-D-ribose + nicotinamide + L-lysyl-[protein]</text>
        <dbReference type="Rhea" id="RHEA:43636"/>
        <dbReference type="Rhea" id="RHEA-COMP:9752"/>
        <dbReference type="Rhea" id="RHEA-COMP:10731"/>
        <dbReference type="ChEBI" id="CHEBI:15377"/>
        <dbReference type="ChEBI" id="CHEBI:17154"/>
        <dbReference type="ChEBI" id="CHEBI:29969"/>
        <dbReference type="ChEBI" id="CHEBI:57540"/>
        <dbReference type="ChEBI" id="CHEBI:61930"/>
        <dbReference type="ChEBI" id="CHEBI:83767"/>
        <dbReference type="EC" id="2.3.1.286"/>
    </reaction>
</comment>
<dbReference type="OrthoDB" id="9800582at2"/>
<name>A0A2W7N9H5_9BACT</name>
<dbReference type="AlphaFoldDB" id="A0A2W7N9H5"/>
<dbReference type="EMBL" id="QKZK01000012">
    <property type="protein sequence ID" value="PZX16680.1"/>
    <property type="molecule type" value="Genomic_DNA"/>
</dbReference>
<evidence type="ECO:0000313" key="6">
    <source>
        <dbReference type="EMBL" id="PZX16680.1"/>
    </source>
</evidence>
<proteinExistence type="inferred from homology"/>
<reference evidence="6 7" key="1">
    <citation type="submission" date="2018-06" db="EMBL/GenBank/DDBJ databases">
        <title>Genomic Encyclopedia of Archaeal and Bacterial Type Strains, Phase II (KMG-II): from individual species to whole genera.</title>
        <authorList>
            <person name="Goeker M."/>
        </authorList>
    </citation>
    <scope>NUCLEOTIDE SEQUENCE [LARGE SCALE GENOMIC DNA]</scope>
    <source>
        <strain evidence="6 7">DSM 6779</strain>
    </source>
</reference>
<dbReference type="InterPro" id="IPR027546">
    <property type="entry name" value="Sirtuin_class_III"/>
</dbReference>
<dbReference type="Proteomes" id="UP000249239">
    <property type="component" value="Unassembled WGS sequence"/>
</dbReference>
<comment type="function">
    <text evidence="3">NAD-dependent lysine deacetylase and desuccinylase that specifically removes acetyl and succinyl groups on target proteins. Modulates the activities of several proteins which are inactive in their acylated form.</text>
</comment>
<keyword evidence="2 3" id="KW-0520">NAD</keyword>
<gene>
    <name evidence="3" type="primary">cobB</name>
    <name evidence="6" type="ORF">LX69_01750</name>
</gene>
<dbReference type="GO" id="GO:0017136">
    <property type="term" value="F:histone deacetylase activity, NAD-dependent"/>
    <property type="evidence" value="ECO:0007669"/>
    <property type="project" value="TreeGrafter"/>
</dbReference>
<evidence type="ECO:0000256" key="4">
    <source>
        <dbReference type="PROSITE-ProRule" id="PRU00236"/>
    </source>
</evidence>
<dbReference type="SUPFAM" id="SSF52467">
    <property type="entry name" value="DHS-like NAD/FAD-binding domain"/>
    <property type="match status" value="1"/>
</dbReference>
<organism evidence="6 7">
    <name type="scientific">Breznakibacter xylanolyticus</name>
    <dbReference type="NCBI Taxonomy" id="990"/>
    <lineage>
        <taxon>Bacteria</taxon>
        <taxon>Pseudomonadati</taxon>
        <taxon>Bacteroidota</taxon>
        <taxon>Bacteroidia</taxon>
        <taxon>Marinilabiliales</taxon>
        <taxon>Marinilabiliaceae</taxon>
        <taxon>Breznakibacter</taxon>
    </lineage>
</organism>
<keyword evidence="7" id="KW-1185">Reference proteome</keyword>